<dbReference type="PANTHER" id="PTHR46547:SF7">
    <property type="entry name" value="ZINC FINGER PROTEIN GIS"/>
    <property type="match status" value="1"/>
</dbReference>
<dbReference type="InterPro" id="IPR013087">
    <property type="entry name" value="Znf_C2H2_type"/>
</dbReference>
<dbReference type="PANTHER" id="PTHR46547">
    <property type="entry name" value="ZINC FINGER PROTEIN GIS"/>
    <property type="match status" value="1"/>
</dbReference>
<proteinExistence type="predicted"/>
<evidence type="ECO:0000256" key="1">
    <source>
        <dbReference type="PROSITE-ProRule" id="PRU00042"/>
    </source>
</evidence>
<dbReference type="AlphaFoldDB" id="A0AAN8WGA8"/>
<keyword evidence="1" id="KW-0479">Metal-binding</keyword>
<organism evidence="4 5">
    <name type="scientific">Dillenia turbinata</name>
    <dbReference type="NCBI Taxonomy" id="194707"/>
    <lineage>
        <taxon>Eukaryota</taxon>
        <taxon>Viridiplantae</taxon>
        <taxon>Streptophyta</taxon>
        <taxon>Embryophyta</taxon>
        <taxon>Tracheophyta</taxon>
        <taxon>Spermatophyta</taxon>
        <taxon>Magnoliopsida</taxon>
        <taxon>eudicotyledons</taxon>
        <taxon>Gunneridae</taxon>
        <taxon>Pentapetalae</taxon>
        <taxon>Dilleniales</taxon>
        <taxon>Dilleniaceae</taxon>
        <taxon>Dillenia</taxon>
    </lineage>
</organism>
<dbReference type="GO" id="GO:0008270">
    <property type="term" value="F:zinc ion binding"/>
    <property type="evidence" value="ECO:0007669"/>
    <property type="project" value="UniProtKB-KW"/>
</dbReference>
<evidence type="ECO:0000313" key="4">
    <source>
        <dbReference type="EMBL" id="KAK6945402.1"/>
    </source>
</evidence>
<dbReference type="PROSITE" id="PS00028">
    <property type="entry name" value="ZINC_FINGER_C2H2_1"/>
    <property type="match status" value="1"/>
</dbReference>
<dbReference type="Pfam" id="PF13912">
    <property type="entry name" value="zf-C2H2_6"/>
    <property type="match status" value="1"/>
</dbReference>
<gene>
    <name evidence="4" type="ORF">RJ641_026504</name>
</gene>
<dbReference type="PROSITE" id="PS50157">
    <property type="entry name" value="ZINC_FINGER_C2H2_2"/>
    <property type="match status" value="1"/>
</dbReference>
<feature type="domain" description="C2H2-type" evidence="3">
    <location>
        <begin position="32"/>
        <end position="59"/>
    </location>
</feature>
<keyword evidence="1" id="KW-0862">Zinc</keyword>
<protein>
    <recommendedName>
        <fullName evidence="3">C2H2-type domain-containing protein</fullName>
    </recommendedName>
</protein>
<dbReference type="GO" id="GO:0009739">
    <property type="term" value="P:response to gibberellin"/>
    <property type="evidence" value="ECO:0007669"/>
    <property type="project" value="InterPro"/>
</dbReference>
<accession>A0AAN8WGA8</accession>
<evidence type="ECO:0000259" key="3">
    <source>
        <dbReference type="PROSITE" id="PS50157"/>
    </source>
</evidence>
<evidence type="ECO:0000256" key="2">
    <source>
        <dbReference type="SAM" id="MobiDB-lite"/>
    </source>
</evidence>
<reference evidence="4 5" key="1">
    <citation type="submission" date="2023-12" db="EMBL/GenBank/DDBJ databases">
        <title>A high-quality genome assembly for Dillenia turbinata (Dilleniales).</title>
        <authorList>
            <person name="Chanderbali A."/>
        </authorList>
    </citation>
    <scope>NUCLEOTIDE SEQUENCE [LARGE SCALE GENOMIC DNA]</scope>
    <source>
        <strain evidence="4">LSX21</strain>
        <tissue evidence="4">Leaf</tissue>
    </source>
</reference>
<keyword evidence="1" id="KW-0863">Zinc-finger</keyword>
<feature type="compositionally biased region" description="Low complexity" evidence="2">
    <location>
        <begin position="125"/>
        <end position="138"/>
    </location>
</feature>
<comment type="caution">
    <text evidence="4">The sequence shown here is derived from an EMBL/GenBank/DDBJ whole genome shotgun (WGS) entry which is preliminary data.</text>
</comment>
<dbReference type="GO" id="GO:0010090">
    <property type="term" value="P:trichome morphogenesis"/>
    <property type="evidence" value="ECO:0007669"/>
    <property type="project" value="InterPro"/>
</dbReference>
<feature type="region of interest" description="Disordered" evidence="2">
    <location>
        <begin position="125"/>
        <end position="145"/>
    </location>
</feature>
<name>A0AAN8WGA8_9MAGN</name>
<dbReference type="InterPro" id="IPR036236">
    <property type="entry name" value="Znf_C2H2_sf"/>
</dbReference>
<dbReference type="GO" id="GO:0003700">
    <property type="term" value="F:DNA-binding transcription factor activity"/>
    <property type="evidence" value="ECO:0007669"/>
    <property type="project" value="InterPro"/>
</dbReference>
<dbReference type="EMBL" id="JBAMMX010000003">
    <property type="protein sequence ID" value="KAK6945402.1"/>
    <property type="molecule type" value="Genomic_DNA"/>
</dbReference>
<evidence type="ECO:0000313" key="5">
    <source>
        <dbReference type="Proteomes" id="UP001370490"/>
    </source>
</evidence>
<dbReference type="Proteomes" id="UP001370490">
    <property type="component" value="Unassembled WGS sequence"/>
</dbReference>
<sequence length="228" mass="25297">MYYIAPNAAKFQPKKIKQEDEEEVEEYQTWEFLCPYCPRTFSSAQALGGHQNAHRRQRQHEKHIPLEFRCHRKTSIPTTVYTGGRIDTTPRPPPPLIPKDWLSLGSPQVNLGGLSLELGLGQCGSSLNRPSSPSNANNGGVGGGENGITDHVYKSVMMVMKGGDHLNRMKSMVGNGFWELMNSGGVEDAESRVSTERTHTLFDDDDDAPCEVCSGKKAMHVVTYAKYK</sequence>
<keyword evidence="5" id="KW-1185">Reference proteome</keyword>
<dbReference type="SUPFAM" id="SSF57667">
    <property type="entry name" value="beta-beta-alpha zinc fingers"/>
    <property type="match status" value="1"/>
</dbReference>
<dbReference type="InterPro" id="IPR044291">
    <property type="entry name" value="GIS/GIS2/ZFP8"/>
</dbReference>